<keyword evidence="3" id="KW-1185">Reference proteome</keyword>
<comment type="caution">
    <text evidence="2">The sequence shown here is derived from an EMBL/GenBank/DDBJ whole genome shotgun (WGS) entry which is preliminary data.</text>
</comment>
<evidence type="ECO:0000313" key="3">
    <source>
        <dbReference type="Proteomes" id="UP000631114"/>
    </source>
</evidence>
<feature type="repeat" description="WD" evidence="1">
    <location>
        <begin position="138"/>
        <end position="175"/>
    </location>
</feature>
<organism evidence="2 3">
    <name type="scientific">Coptis chinensis</name>
    <dbReference type="NCBI Taxonomy" id="261450"/>
    <lineage>
        <taxon>Eukaryota</taxon>
        <taxon>Viridiplantae</taxon>
        <taxon>Streptophyta</taxon>
        <taxon>Embryophyta</taxon>
        <taxon>Tracheophyta</taxon>
        <taxon>Spermatophyta</taxon>
        <taxon>Magnoliopsida</taxon>
        <taxon>Ranunculales</taxon>
        <taxon>Ranunculaceae</taxon>
        <taxon>Coptidoideae</taxon>
        <taxon>Coptis</taxon>
    </lineage>
</organism>
<dbReference type="Proteomes" id="UP000631114">
    <property type="component" value="Unassembled WGS sequence"/>
</dbReference>
<dbReference type="InterPro" id="IPR036322">
    <property type="entry name" value="WD40_repeat_dom_sf"/>
</dbReference>
<proteinExistence type="predicted"/>
<gene>
    <name evidence="2" type="ORF">IFM89_023439</name>
</gene>
<dbReference type="InterPro" id="IPR015943">
    <property type="entry name" value="WD40/YVTN_repeat-like_dom_sf"/>
</dbReference>
<dbReference type="Pfam" id="PF00400">
    <property type="entry name" value="WD40"/>
    <property type="match status" value="1"/>
</dbReference>
<dbReference type="InterPro" id="IPR053299">
    <property type="entry name" value="ASTRA_WD_repeat"/>
</dbReference>
<dbReference type="PANTHER" id="PTHR44156">
    <property type="entry name" value="SUPERNUMERARY LIMBS, ISOFORM B-RELATED"/>
    <property type="match status" value="1"/>
</dbReference>
<dbReference type="OrthoDB" id="727118at2759"/>
<dbReference type="EMBL" id="JADFTS010000001">
    <property type="protein sequence ID" value="KAF9625503.1"/>
    <property type="molecule type" value="Genomic_DNA"/>
</dbReference>
<dbReference type="InterPro" id="IPR001680">
    <property type="entry name" value="WD40_rpt"/>
</dbReference>
<dbReference type="SMART" id="SM00320">
    <property type="entry name" value="WD40"/>
    <property type="match status" value="4"/>
</dbReference>
<protein>
    <submittedName>
        <fullName evidence="2">Uncharacterized protein</fullName>
    </submittedName>
</protein>
<sequence length="400" mass="43910">MNTHSSSSSLSVSMMDNHSSSGSVNGITDLDLDALTHCASYLEVEDVSNMTMTSKYFDSVASSDPVWRSLYRKQWPFQISVPSSGVKEAYIARHTATQQFKYNDPWSSQFVLDTRPCNLLLFDRNDIILSQGRCQRCFKGHTSTVTTLADRLLGDYGGKLLASGGEDGSICLWSLISSGNRGQHALRTTFYGHKEPIMFLSVARHKASLLVSISKESRVMVWDATRSSQASGCVGMIVPLLDFMALNPVNLLKAFTSAIQPYMFSFEMLPSKSLICTGGPNKAMLWDIRKSTENPKPVTEFGHMAPVSHLHMDPYKVVTGTIMASDINIWDPNTGVLMNSLRSYKPEDPDYMGGCSAMAVSGCRIVTANTVGDVGYLCYKDYTHATSLISSPDADTNSKS</sequence>
<accession>A0A835IY16</accession>
<dbReference type="AlphaFoldDB" id="A0A835IY16"/>
<name>A0A835IY16_9MAGN</name>
<evidence type="ECO:0000313" key="2">
    <source>
        <dbReference type="EMBL" id="KAF9625503.1"/>
    </source>
</evidence>
<evidence type="ECO:0000256" key="1">
    <source>
        <dbReference type="PROSITE-ProRule" id="PRU00221"/>
    </source>
</evidence>
<dbReference type="Gene3D" id="2.130.10.10">
    <property type="entry name" value="YVTN repeat-like/Quinoprotein amine dehydrogenase"/>
    <property type="match status" value="2"/>
</dbReference>
<dbReference type="InterPro" id="IPR036047">
    <property type="entry name" value="F-box-like_dom_sf"/>
</dbReference>
<dbReference type="PROSITE" id="PS50082">
    <property type="entry name" value="WD_REPEATS_2"/>
    <property type="match status" value="2"/>
</dbReference>
<dbReference type="Gene3D" id="1.20.1280.50">
    <property type="match status" value="1"/>
</dbReference>
<keyword evidence="1" id="KW-0853">WD repeat</keyword>
<dbReference type="SUPFAM" id="SSF50978">
    <property type="entry name" value="WD40 repeat-like"/>
    <property type="match status" value="1"/>
</dbReference>
<reference evidence="2 3" key="1">
    <citation type="submission" date="2020-10" db="EMBL/GenBank/DDBJ databases">
        <title>The Coptis chinensis genome and diversification of protoberbering-type alkaloids.</title>
        <authorList>
            <person name="Wang B."/>
            <person name="Shu S."/>
            <person name="Song C."/>
            <person name="Liu Y."/>
        </authorList>
    </citation>
    <scope>NUCLEOTIDE SEQUENCE [LARGE SCALE GENOMIC DNA]</scope>
    <source>
        <strain evidence="2">HL-2020</strain>
        <tissue evidence="2">Leaf</tissue>
    </source>
</reference>
<feature type="repeat" description="WD" evidence="1">
    <location>
        <begin position="190"/>
        <end position="232"/>
    </location>
</feature>
<dbReference type="SUPFAM" id="SSF81383">
    <property type="entry name" value="F-box domain"/>
    <property type="match status" value="1"/>
</dbReference>